<protein>
    <submittedName>
        <fullName evidence="1">Uncharacterized protein</fullName>
    </submittedName>
</protein>
<dbReference type="Proteomes" id="UP000790377">
    <property type="component" value="Unassembled WGS sequence"/>
</dbReference>
<keyword evidence="2" id="KW-1185">Reference proteome</keyword>
<reference evidence="1" key="1">
    <citation type="journal article" date="2021" name="New Phytol.">
        <title>Evolutionary innovations through gain and loss of genes in the ectomycorrhizal Boletales.</title>
        <authorList>
            <person name="Wu G."/>
            <person name="Miyauchi S."/>
            <person name="Morin E."/>
            <person name="Kuo A."/>
            <person name="Drula E."/>
            <person name="Varga T."/>
            <person name="Kohler A."/>
            <person name="Feng B."/>
            <person name="Cao Y."/>
            <person name="Lipzen A."/>
            <person name="Daum C."/>
            <person name="Hundley H."/>
            <person name="Pangilinan J."/>
            <person name="Johnson J."/>
            <person name="Barry K."/>
            <person name="LaButti K."/>
            <person name="Ng V."/>
            <person name="Ahrendt S."/>
            <person name="Min B."/>
            <person name="Choi I.G."/>
            <person name="Park H."/>
            <person name="Plett J.M."/>
            <person name="Magnuson J."/>
            <person name="Spatafora J.W."/>
            <person name="Nagy L.G."/>
            <person name="Henrissat B."/>
            <person name="Grigoriev I.V."/>
            <person name="Yang Z.L."/>
            <person name="Xu J."/>
            <person name="Martin F.M."/>
        </authorList>
    </citation>
    <scope>NUCLEOTIDE SEQUENCE</scope>
    <source>
        <strain evidence="1">ATCC 28755</strain>
    </source>
</reference>
<proteinExistence type="predicted"/>
<name>A0ACB8A4T1_9AGAM</name>
<feature type="non-terminal residue" evidence="1">
    <location>
        <position position="1"/>
    </location>
</feature>
<comment type="caution">
    <text evidence="1">The sequence shown here is derived from an EMBL/GenBank/DDBJ whole genome shotgun (WGS) entry which is preliminary data.</text>
</comment>
<accession>A0ACB8A4T1</accession>
<evidence type="ECO:0000313" key="1">
    <source>
        <dbReference type="EMBL" id="KAH7908216.1"/>
    </source>
</evidence>
<organism evidence="1 2">
    <name type="scientific">Hygrophoropsis aurantiaca</name>
    <dbReference type="NCBI Taxonomy" id="72124"/>
    <lineage>
        <taxon>Eukaryota</taxon>
        <taxon>Fungi</taxon>
        <taxon>Dikarya</taxon>
        <taxon>Basidiomycota</taxon>
        <taxon>Agaricomycotina</taxon>
        <taxon>Agaricomycetes</taxon>
        <taxon>Agaricomycetidae</taxon>
        <taxon>Boletales</taxon>
        <taxon>Coniophorineae</taxon>
        <taxon>Hygrophoropsidaceae</taxon>
        <taxon>Hygrophoropsis</taxon>
    </lineage>
</organism>
<evidence type="ECO:0000313" key="2">
    <source>
        <dbReference type="Proteomes" id="UP000790377"/>
    </source>
</evidence>
<sequence length="133" mass="13636">GGIPLVAEMQNADIIASLISLKKEFEQHTGGTLTLVGAAEAHLLAKEIGEAGVGVILTPACAFPGDWESKRISSLPGPPLTKDSAITTLLAHGVTAALEGDGHITKSQAIALSSVNLEKLLGVASIYQESLLV</sequence>
<dbReference type="EMBL" id="MU267837">
    <property type="protein sequence ID" value="KAH7908216.1"/>
    <property type="molecule type" value="Genomic_DNA"/>
</dbReference>
<gene>
    <name evidence="1" type="ORF">BJ138DRAFT_1103684</name>
</gene>